<evidence type="ECO:0000256" key="1">
    <source>
        <dbReference type="SAM" id="MobiDB-lite"/>
    </source>
</evidence>
<dbReference type="EMBL" id="LAVV01005998">
    <property type="protein sequence ID" value="KNZ60535.1"/>
    <property type="molecule type" value="Genomic_DNA"/>
</dbReference>
<feature type="region of interest" description="Disordered" evidence="1">
    <location>
        <begin position="242"/>
        <end position="273"/>
    </location>
</feature>
<evidence type="ECO:0000313" key="3">
    <source>
        <dbReference type="EMBL" id="KNZ60535.1"/>
    </source>
</evidence>
<dbReference type="Proteomes" id="UP000037035">
    <property type="component" value="Unassembled WGS sequence"/>
</dbReference>
<feature type="transmembrane region" description="Helical" evidence="2">
    <location>
        <begin position="432"/>
        <end position="454"/>
    </location>
</feature>
<protein>
    <submittedName>
        <fullName evidence="3">Uncharacterized protein</fullName>
    </submittedName>
</protein>
<accession>A0A0L6VK84</accession>
<gene>
    <name evidence="3" type="ORF">VP01_153g2</name>
</gene>
<sequence length="638" mass="73979">MFLSSFWRVRRPLTGVSDRKNEKPRDSCQIPSIEISLVESTILNIAFIKWLASIMWLKVYAVKSKHHRSRILDKYRCRKYQNKCLQRLIEVIRITQDKQGQSCNLESKLVPSSEKKFLGETCLLQEEKKISKFWVNTYKDKIKSCGQKRGNFDAILPTISTNIHLIPRKLLLLLQPCSKTTVPIILHRQTCGLIIFFFSVWNILVQSFFFLYSSNQCFCLLFVFGFQMEPCAKGNTQICQSLSGEPSQSSPNKENHSSQPTHSNNPRKRNYNSKKNAEEFQNLSEDWDEYNADKRKHPTNQDFLSSLQGEIKLMVVNKFFELIESQWFGYAGHFFKYNPEWQIGHPIFQRSFFKRVLEFKFFKISVTPFPPLSHFTQSSYSKFILSVVSTFQTQNLGGNVCRLPCCNHPMTKALAYSFVDCLRELLVLSRHILFFTSLFLYFLPHSALVFWSGVFACAELFENIKFFFFFIFITIHLPIIKLILAVESTAIDVFGHSLRSGKANLIVSHLAPHGFSNINMDSLSYCIYVEAQNLIKISSDIFRSEYFVGVHLIGNQDFNDDLLVPEAYRIICYLIHLFSSKGYSTNRNSCMHQINDPTPFSSFEENDKGSVCITLGGIKYDKIHLQNPLIRNHQIHNF</sequence>
<reference evidence="3 4" key="1">
    <citation type="submission" date="2015-08" db="EMBL/GenBank/DDBJ databases">
        <title>Next Generation Sequencing and Analysis of the Genome of Puccinia sorghi L Schw, the Causal Agent of Maize Common Rust.</title>
        <authorList>
            <person name="Rochi L."/>
            <person name="Burguener G."/>
            <person name="Darino M."/>
            <person name="Turjanski A."/>
            <person name="Kreff E."/>
            <person name="Dieguez M.J."/>
            <person name="Sacco F."/>
        </authorList>
    </citation>
    <scope>NUCLEOTIDE SEQUENCE [LARGE SCALE GENOMIC DNA]</scope>
    <source>
        <strain evidence="3 4">RO10H11247</strain>
    </source>
</reference>
<keyword evidence="4" id="KW-1185">Reference proteome</keyword>
<evidence type="ECO:0000256" key="2">
    <source>
        <dbReference type="SAM" id="Phobius"/>
    </source>
</evidence>
<keyword evidence="2" id="KW-0812">Transmembrane</keyword>
<dbReference type="AlphaFoldDB" id="A0A0L6VK84"/>
<keyword evidence="2" id="KW-0472">Membrane</keyword>
<feature type="transmembrane region" description="Helical" evidence="2">
    <location>
        <begin position="193"/>
        <end position="212"/>
    </location>
</feature>
<evidence type="ECO:0000313" key="4">
    <source>
        <dbReference type="Proteomes" id="UP000037035"/>
    </source>
</evidence>
<keyword evidence="2" id="KW-1133">Transmembrane helix</keyword>
<comment type="caution">
    <text evidence="3">The sequence shown here is derived from an EMBL/GenBank/DDBJ whole genome shotgun (WGS) entry which is preliminary data.</text>
</comment>
<feature type="compositionally biased region" description="Polar residues" evidence="1">
    <location>
        <begin position="242"/>
        <end position="264"/>
    </location>
</feature>
<dbReference type="VEuPathDB" id="FungiDB:VP01_153g2"/>
<feature type="transmembrane region" description="Helical" evidence="2">
    <location>
        <begin position="466"/>
        <end position="486"/>
    </location>
</feature>
<name>A0A0L6VK84_9BASI</name>
<organism evidence="3 4">
    <name type="scientific">Puccinia sorghi</name>
    <dbReference type="NCBI Taxonomy" id="27349"/>
    <lineage>
        <taxon>Eukaryota</taxon>
        <taxon>Fungi</taxon>
        <taxon>Dikarya</taxon>
        <taxon>Basidiomycota</taxon>
        <taxon>Pucciniomycotina</taxon>
        <taxon>Pucciniomycetes</taxon>
        <taxon>Pucciniales</taxon>
        <taxon>Pucciniaceae</taxon>
        <taxon>Puccinia</taxon>
    </lineage>
</organism>
<proteinExistence type="predicted"/>